<evidence type="ECO:0000256" key="2">
    <source>
        <dbReference type="SAM" id="Phobius"/>
    </source>
</evidence>
<reference evidence="4" key="1">
    <citation type="submission" date="2023-06" db="EMBL/GenBank/DDBJ databases">
        <title>Draft genome sequence of Nocardioides sp. SOB72.</title>
        <authorList>
            <person name="Zhang G."/>
        </authorList>
    </citation>
    <scope>NUCLEOTIDE SEQUENCE</scope>
    <source>
        <strain evidence="4">SOB72</strain>
    </source>
</reference>
<feature type="region of interest" description="Disordered" evidence="1">
    <location>
        <begin position="129"/>
        <end position="148"/>
    </location>
</feature>
<feature type="transmembrane region" description="Helical" evidence="2">
    <location>
        <begin position="256"/>
        <end position="277"/>
    </location>
</feature>
<name>A0ABT8EUD8_9ACTN</name>
<feature type="transmembrane region" description="Helical" evidence="2">
    <location>
        <begin position="162"/>
        <end position="183"/>
    </location>
</feature>
<feature type="transmembrane region" description="Helical" evidence="2">
    <location>
        <begin position="107"/>
        <end position="125"/>
    </location>
</feature>
<dbReference type="InterPro" id="IPR009597">
    <property type="entry name" value="DUF1206"/>
</dbReference>
<dbReference type="Proteomes" id="UP001168537">
    <property type="component" value="Unassembled WGS sequence"/>
</dbReference>
<dbReference type="RefSeq" id="WP_300960480.1">
    <property type="nucleotide sequence ID" value="NZ_JAUHJR010000003.1"/>
</dbReference>
<evidence type="ECO:0000259" key="3">
    <source>
        <dbReference type="Pfam" id="PF06724"/>
    </source>
</evidence>
<keyword evidence="2" id="KW-0472">Membrane</keyword>
<feature type="transmembrane region" description="Helical" evidence="2">
    <location>
        <begin position="219"/>
        <end position="236"/>
    </location>
</feature>
<accession>A0ABT8EUD8</accession>
<organism evidence="4 5">
    <name type="scientific">Nocardioides abyssi</name>
    <dbReference type="NCBI Taxonomy" id="3058370"/>
    <lineage>
        <taxon>Bacteria</taxon>
        <taxon>Bacillati</taxon>
        <taxon>Actinomycetota</taxon>
        <taxon>Actinomycetes</taxon>
        <taxon>Propionibacteriales</taxon>
        <taxon>Nocardioidaceae</taxon>
        <taxon>Nocardioides</taxon>
    </lineage>
</organism>
<feature type="domain" description="DUF1206" evidence="3">
    <location>
        <begin position="213"/>
        <end position="280"/>
    </location>
</feature>
<comment type="caution">
    <text evidence="4">The sequence shown here is derived from an EMBL/GenBank/DDBJ whole genome shotgun (WGS) entry which is preliminary data.</text>
</comment>
<feature type="compositionally biased region" description="Gly residues" evidence="1">
    <location>
        <begin position="129"/>
        <end position="147"/>
    </location>
</feature>
<proteinExistence type="predicted"/>
<keyword evidence="5" id="KW-1185">Reference proteome</keyword>
<dbReference type="Pfam" id="PF06724">
    <property type="entry name" value="DUF1206"/>
    <property type="match status" value="3"/>
</dbReference>
<feature type="domain" description="DUF1206" evidence="3">
    <location>
        <begin position="108"/>
        <end position="187"/>
    </location>
</feature>
<keyword evidence="2" id="KW-1133">Transmembrane helix</keyword>
<evidence type="ECO:0000256" key="1">
    <source>
        <dbReference type="SAM" id="MobiDB-lite"/>
    </source>
</evidence>
<feature type="domain" description="DUF1206" evidence="3">
    <location>
        <begin position="23"/>
        <end position="90"/>
    </location>
</feature>
<sequence length="284" mass="29266">MTALQQQARRADASPWFDRAVRVGLVAYGTVYVVIAWLAVQLALGDREGEASTSGAVRELAQQPFGEVLVWLVAIGMFLLVLWRLFEAAVGHRDEDGAKRVRKRLTSAGKAVIYAAIGTSAVRVASGSGGGSGGSGGGGGGGGGGGKSSEETLTATLMDLPLGQAIVFLVGLAIIGYGVALVVRACTHKLEEDLSAEGRSGDTGTAYVWLGRIGHVAKGIALGIVGGLFCYAAATHEAKKSGGLDEALREVLDQPFGPVLLVLVGLGIGCYGLFTFAQARHLSR</sequence>
<protein>
    <submittedName>
        <fullName evidence="4">DUF1206 domain-containing protein</fullName>
    </submittedName>
</protein>
<feature type="transmembrane region" description="Helical" evidence="2">
    <location>
        <begin position="20"/>
        <end position="40"/>
    </location>
</feature>
<evidence type="ECO:0000313" key="4">
    <source>
        <dbReference type="EMBL" id="MDN4161576.1"/>
    </source>
</evidence>
<dbReference type="EMBL" id="JAUHJR010000003">
    <property type="protein sequence ID" value="MDN4161576.1"/>
    <property type="molecule type" value="Genomic_DNA"/>
</dbReference>
<evidence type="ECO:0000313" key="5">
    <source>
        <dbReference type="Proteomes" id="UP001168537"/>
    </source>
</evidence>
<feature type="transmembrane region" description="Helical" evidence="2">
    <location>
        <begin position="68"/>
        <end position="86"/>
    </location>
</feature>
<keyword evidence="2" id="KW-0812">Transmembrane</keyword>
<gene>
    <name evidence="4" type="ORF">QWY29_09455</name>
</gene>